<protein>
    <submittedName>
        <fullName evidence="4">Phosphate regulon transcriptional regulatory protein PhoB</fullName>
    </submittedName>
</protein>
<dbReference type="InterPro" id="IPR001867">
    <property type="entry name" value="OmpR/PhoB-type_DNA-bd"/>
</dbReference>
<dbReference type="GO" id="GO:0000160">
    <property type="term" value="P:phosphorelay signal transduction system"/>
    <property type="evidence" value="ECO:0007669"/>
    <property type="project" value="InterPro"/>
</dbReference>
<dbReference type="SUPFAM" id="SSF46894">
    <property type="entry name" value="C-terminal effector domain of the bipartite response regulators"/>
    <property type="match status" value="1"/>
</dbReference>
<gene>
    <name evidence="4" type="primary">phoB_1</name>
    <name evidence="4" type="ORF">FPPS064S07_00592</name>
</gene>
<dbReference type="Pfam" id="PF00486">
    <property type="entry name" value="Trans_reg_C"/>
    <property type="match status" value="1"/>
</dbReference>
<dbReference type="EMBL" id="CABHMY010000100">
    <property type="protein sequence ID" value="VUX09274.1"/>
    <property type="molecule type" value="Genomic_DNA"/>
</dbReference>
<dbReference type="InterPro" id="IPR016032">
    <property type="entry name" value="Sig_transdc_resp-reg_C-effctor"/>
</dbReference>
<keyword evidence="5" id="KW-1185">Reference proteome</keyword>
<reference evidence="4 5" key="1">
    <citation type="submission" date="2019-07" db="EMBL/GenBank/DDBJ databases">
        <authorList>
            <person name="Hibberd C M."/>
            <person name="Gehrig L. J."/>
            <person name="Chang H.-W."/>
            <person name="Venkatesh S."/>
        </authorList>
    </citation>
    <scope>NUCLEOTIDE SEQUENCE [LARGE SCALE GENOMIC DNA]</scope>
    <source>
        <strain evidence="4">Faecalibacterium_prausnitzii_JG_BgPS064</strain>
    </source>
</reference>
<organism evidence="4 5">
    <name type="scientific">Faecalibacterium prausnitzii</name>
    <dbReference type="NCBI Taxonomy" id="853"/>
    <lineage>
        <taxon>Bacteria</taxon>
        <taxon>Bacillati</taxon>
        <taxon>Bacillota</taxon>
        <taxon>Clostridia</taxon>
        <taxon>Eubacteriales</taxon>
        <taxon>Oscillospiraceae</taxon>
        <taxon>Faecalibacterium</taxon>
    </lineage>
</organism>
<dbReference type="PROSITE" id="PS51755">
    <property type="entry name" value="OMPR_PHOB"/>
    <property type="match status" value="1"/>
</dbReference>
<evidence type="ECO:0000313" key="4">
    <source>
        <dbReference type="EMBL" id="VUX09274.1"/>
    </source>
</evidence>
<keyword evidence="1 2" id="KW-0238">DNA-binding</keyword>
<sequence>MQTVMIVEDDPDIRDGVRIAPDCNRVWVDEQEADLTETEYKILKLLMQSPQRIFPVQGIYETVWGEPYFYVSNGTVMVHIRNLRMAEPPHCDKQALLSERYYRCV</sequence>
<dbReference type="GO" id="GO:0006355">
    <property type="term" value="P:regulation of DNA-templated transcription"/>
    <property type="evidence" value="ECO:0007669"/>
    <property type="project" value="InterPro"/>
</dbReference>
<evidence type="ECO:0000256" key="1">
    <source>
        <dbReference type="ARBA" id="ARBA00023125"/>
    </source>
</evidence>
<dbReference type="Proteomes" id="UP000406184">
    <property type="component" value="Unassembled WGS sequence"/>
</dbReference>
<proteinExistence type="predicted"/>
<evidence type="ECO:0000256" key="2">
    <source>
        <dbReference type="PROSITE-ProRule" id="PRU01091"/>
    </source>
</evidence>
<dbReference type="GO" id="GO:0003677">
    <property type="term" value="F:DNA binding"/>
    <property type="evidence" value="ECO:0007669"/>
    <property type="project" value="UniProtKB-UniRule"/>
</dbReference>
<dbReference type="InterPro" id="IPR036388">
    <property type="entry name" value="WH-like_DNA-bd_sf"/>
</dbReference>
<accession>A0A564TPT9</accession>
<dbReference type="Gene3D" id="1.10.10.10">
    <property type="entry name" value="Winged helix-like DNA-binding domain superfamily/Winged helix DNA-binding domain"/>
    <property type="match status" value="1"/>
</dbReference>
<dbReference type="RefSeq" id="WP_243120116.1">
    <property type="nucleotide sequence ID" value="NZ_CABHMY010000100.1"/>
</dbReference>
<dbReference type="SMART" id="SM00862">
    <property type="entry name" value="Trans_reg_C"/>
    <property type="match status" value="1"/>
</dbReference>
<evidence type="ECO:0000259" key="3">
    <source>
        <dbReference type="PROSITE" id="PS51755"/>
    </source>
</evidence>
<feature type="DNA-binding region" description="OmpR/PhoB-type" evidence="2">
    <location>
        <begin position="8"/>
        <end position="105"/>
    </location>
</feature>
<feature type="domain" description="OmpR/PhoB-type" evidence="3">
    <location>
        <begin position="8"/>
        <end position="105"/>
    </location>
</feature>
<dbReference type="AlphaFoldDB" id="A0A564TPT9"/>
<name>A0A564TPT9_9FIRM</name>
<dbReference type="CDD" id="cd00383">
    <property type="entry name" value="trans_reg_C"/>
    <property type="match status" value="1"/>
</dbReference>
<evidence type="ECO:0000313" key="5">
    <source>
        <dbReference type="Proteomes" id="UP000406184"/>
    </source>
</evidence>